<dbReference type="Proteomes" id="UP000199036">
    <property type="component" value="Unassembled WGS sequence"/>
</dbReference>
<dbReference type="RefSeq" id="WP_091519998.1">
    <property type="nucleotide sequence ID" value="NZ_FOVI01000004.1"/>
</dbReference>
<dbReference type="Pfam" id="PF13578">
    <property type="entry name" value="Methyltransf_24"/>
    <property type="match status" value="1"/>
</dbReference>
<accession>A0A1I4YHV4</accession>
<dbReference type="InterPro" id="IPR029063">
    <property type="entry name" value="SAM-dependent_MTases_sf"/>
</dbReference>
<dbReference type="GO" id="GO:0032259">
    <property type="term" value="P:methylation"/>
    <property type="evidence" value="ECO:0007669"/>
    <property type="project" value="UniProtKB-KW"/>
</dbReference>
<dbReference type="SUPFAM" id="SSF53335">
    <property type="entry name" value="S-adenosyl-L-methionine-dependent methyltransferases"/>
    <property type="match status" value="1"/>
</dbReference>
<name>A0A1I4YHV4_9FLAO</name>
<dbReference type="Gene3D" id="3.40.50.150">
    <property type="entry name" value="Vaccinia Virus protein VP39"/>
    <property type="match status" value="1"/>
</dbReference>
<gene>
    <name evidence="1" type="ORF">SAMN05421741_104166</name>
</gene>
<dbReference type="AlphaFoldDB" id="A0A1I4YHV4"/>
<dbReference type="EMBL" id="FOVI01000004">
    <property type="protein sequence ID" value="SFN37190.1"/>
    <property type="molecule type" value="Genomic_DNA"/>
</dbReference>
<protein>
    <submittedName>
        <fullName evidence="1">Methyltransferase domain-containing protein</fullName>
    </submittedName>
</protein>
<dbReference type="GO" id="GO:0008168">
    <property type="term" value="F:methyltransferase activity"/>
    <property type="evidence" value="ECO:0007669"/>
    <property type="project" value="UniProtKB-KW"/>
</dbReference>
<evidence type="ECO:0000313" key="1">
    <source>
        <dbReference type="EMBL" id="SFN37190.1"/>
    </source>
</evidence>
<keyword evidence="2" id="KW-1185">Reference proteome</keyword>
<proteinExistence type="predicted"/>
<dbReference type="STRING" id="913024.SAMN05421741_104166"/>
<organism evidence="1 2">
    <name type="scientific">Paenimyroides ummariense</name>
    <dbReference type="NCBI Taxonomy" id="913024"/>
    <lineage>
        <taxon>Bacteria</taxon>
        <taxon>Pseudomonadati</taxon>
        <taxon>Bacteroidota</taxon>
        <taxon>Flavobacteriia</taxon>
        <taxon>Flavobacteriales</taxon>
        <taxon>Flavobacteriaceae</taxon>
        <taxon>Paenimyroides</taxon>
    </lineage>
</organism>
<keyword evidence="1" id="KW-0808">Transferase</keyword>
<reference evidence="2" key="1">
    <citation type="submission" date="2016-10" db="EMBL/GenBank/DDBJ databases">
        <authorList>
            <person name="Varghese N."/>
            <person name="Submissions S."/>
        </authorList>
    </citation>
    <scope>NUCLEOTIDE SEQUENCE [LARGE SCALE GENOMIC DNA]</scope>
    <source>
        <strain evidence="2">DS-12</strain>
    </source>
</reference>
<keyword evidence="1" id="KW-0489">Methyltransferase</keyword>
<sequence>MIKKILKNIKAIKFYAQGKKFYNDRFYIDTENKTNREISKKVTRTEILNFLLSLKSNPTNYLEIGVRNPAHNFDLINANTKYSVDPGVEFAENPVDFKMTSDDFFKKLSAGEILSKDIKFDVIFIDGLHLAEQTDKDIVNAFEYLHEDGFVVLHDCNPPTEWHARENYDYHNTPAHKYWNGTTWKAFLKWRCNAVVNSCCIDADWGVGILSKKHLIGNSIESVNPFFEYYIFNENRQKELNLIDFELFKKYFN</sequence>
<evidence type="ECO:0000313" key="2">
    <source>
        <dbReference type="Proteomes" id="UP000199036"/>
    </source>
</evidence>
<dbReference type="OrthoDB" id="799111at2"/>